<keyword evidence="7" id="KW-1185">Reference proteome</keyword>
<dbReference type="InterPro" id="IPR039420">
    <property type="entry name" value="WalR-like"/>
</dbReference>
<dbReference type="RefSeq" id="WP_219536827.1">
    <property type="nucleotide sequence ID" value="NZ_JAHKRM010000032.1"/>
</dbReference>
<dbReference type="CDD" id="cd06170">
    <property type="entry name" value="LuxR_C_like"/>
    <property type="match status" value="1"/>
</dbReference>
<dbReference type="Proteomes" id="UP001597097">
    <property type="component" value="Unassembled WGS sequence"/>
</dbReference>
<evidence type="ECO:0000313" key="6">
    <source>
        <dbReference type="EMBL" id="MFD1535433.1"/>
    </source>
</evidence>
<reference evidence="7" key="1">
    <citation type="journal article" date="2019" name="Int. J. Syst. Evol. Microbiol.">
        <title>The Global Catalogue of Microorganisms (GCM) 10K type strain sequencing project: providing services to taxonomists for standard genome sequencing and annotation.</title>
        <authorList>
            <consortium name="The Broad Institute Genomics Platform"/>
            <consortium name="The Broad Institute Genome Sequencing Center for Infectious Disease"/>
            <person name="Wu L."/>
            <person name="Ma J."/>
        </authorList>
    </citation>
    <scope>NUCLEOTIDE SEQUENCE [LARGE SCALE GENOMIC DNA]</scope>
    <source>
        <strain evidence="7">CGMCC 1.15399</strain>
    </source>
</reference>
<dbReference type="PROSITE" id="PS50043">
    <property type="entry name" value="HTH_LUXR_2"/>
    <property type="match status" value="1"/>
</dbReference>
<dbReference type="Pfam" id="PF00072">
    <property type="entry name" value="Response_reg"/>
    <property type="match status" value="1"/>
</dbReference>
<evidence type="ECO:0000313" key="7">
    <source>
        <dbReference type="Proteomes" id="UP001597097"/>
    </source>
</evidence>
<feature type="modified residue" description="4-aspartylphosphate" evidence="3">
    <location>
        <position position="54"/>
    </location>
</feature>
<dbReference type="EMBL" id="JBHUCM010000001">
    <property type="protein sequence ID" value="MFD1535433.1"/>
    <property type="molecule type" value="Genomic_DNA"/>
</dbReference>
<dbReference type="SMART" id="SM00421">
    <property type="entry name" value="HTH_LUXR"/>
    <property type="match status" value="1"/>
</dbReference>
<evidence type="ECO:0000256" key="2">
    <source>
        <dbReference type="ARBA" id="ARBA00023125"/>
    </source>
</evidence>
<sequence>MIRVLIADDHQVVRQGLRYVLEDEPDIEIAGEADDGLAALEAIGRLRPDVVLLDMLMPNLDGLGVLERLKDSQVKPAVIVLTSYTEDEQALRAMRAGALSYLPKTTAVGRVVEAVRAAAEGGSVLDPSVTALLVQGVRQGRLEADPLGELSPREREVLAKLSRGQSNREIARSLSLSEETAKTYVSRILIKLGLKDRTQAAIFGLQYGLVPLRDALSDPDATESGQS</sequence>
<evidence type="ECO:0000256" key="3">
    <source>
        <dbReference type="PROSITE-ProRule" id="PRU00169"/>
    </source>
</evidence>
<dbReference type="PROSITE" id="PS50110">
    <property type="entry name" value="RESPONSE_REGULATORY"/>
    <property type="match status" value="1"/>
</dbReference>
<dbReference type="InterPro" id="IPR058245">
    <property type="entry name" value="NreC/VraR/RcsB-like_REC"/>
</dbReference>
<dbReference type="PANTHER" id="PTHR43214:SF43">
    <property type="entry name" value="TWO-COMPONENT RESPONSE REGULATOR"/>
    <property type="match status" value="1"/>
</dbReference>
<protein>
    <submittedName>
        <fullName evidence="6">Response regulator</fullName>
    </submittedName>
</protein>
<keyword evidence="1 3" id="KW-0597">Phosphoprotein</keyword>
<accession>A0ABW4FYD7</accession>
<evidence type="ECO:0000259" key="4">
    <source>
        <dbReference type="PROSITE" id="PS50043"/>
    </source>
</evidence>
<feature type="domain" description="Response regulatory" evidence="5">
    <location>
        <begin position="3"/>
        <end position="119"/>
    </location>
</feature>
<gene>
    <name evidence="6" type="ORF">ACFSJ0_00225</name>
</gene>
<organism evidence="6 7">
    <name type="scientific">Nonomuraea guangzhouensis</name>
    <dbReference type="NCBI Taxonomy" id="1291555"/>
    <lineage>
        <taxon>Bacteria</taxon>
        <taxon>Bacillati</taxon>
        <taxon>Actinomycetota</taxon>
        <taxon>Actinomycetes</taxon>
        <taxon>Streptosporangiales</taxon>
        <taxon>Streptosporangiaceae</taxon>
        <taxon>Nonomuraea</taxon>
    </lineage>
</organism>
<dbReference type="CDD" id="cd17535">
    <property type="entry name" value="REC_NarL-like"/>
    <property type="match status" value="1"/>
</dbReference>
<evidence type="ECO:0000256" key="1">
    <source>
        <dbReference type="ARBA" id="ARBA00022553"/>
    </source>
</evidence>
<dbReference type="Pfam" id="PF00196">
    <property type="entry name" value="GerE"/>
    <property type="match status" value="1"/>
</dbReference>
<dbReference type="SMART" id="SM00448">
    <property type="entry name" value="REC"/>
    <property type="match status" value="1"/>
</dbReference>
<proteinExistence type="predicted"/>
<dbReference type="InterPro" id="IPR000792">
    <property type="entry name" value="Tscrpt_reg_LuxR_C"/>
</dbReference>
<keyword evidence="2" id="KW-0238">DNA-binding</keyword>
<dbReference type="PANTHER" id="PTHR43214">
    <property type="entry name" value="TWO-COMPONENT RESPONSE REGULATOR"/>
    <property type="match status" value="1"/>
</dbReference>
<evidence type="ECO:0000259" key="5">
    <source>
        <dbReference type="PROSITE" id="PS50110"/>
    </source>
</evidence>
<name>A0ABW4FYD7_9ACTN</name>
<dbReference type="InterPro" id="IPR001789">
    <property type="entry name" value="Sig_transdc_resp-reg_receiver"/>
</dbReference>
<feature type="domain" description="HTH luxR-type" evidence="4">
    <location>
        <begin position="143"/>
        <end position="208"/>
    </location>
</feature>
<comment type="caution">
    <text evidence="6">The sequence shown here is derived from an EMBL/GenBank/DDBJ whole genome shotgun (WGS) entry which is preliminary data.</text>
</comment>